<dbReference type="Proteomes" id="UP000284731">
    <property type="component" value="Unassembled WGS sequence"/>
</dbReference>
<dbReference type="RefSeq" id="WP_118764655.1">
    <property type="nucleotide sequence ID" value="NZ_CABJCF010000002.1"/>
</dbReference>
<comment type="caution">
    <text evidence="1">The sequence shown here is derived from an EMBL/GenBank/DDBJ whole genome shotgun (WGS) entry which is preliminary data.</text>
</comment>
<evidence type="ECO:0000313" key="2">
    <source>
        <dbReference type="Proteomes" id="UP000284731"/>
    </source>
</evidence>
<name>A0A412PEP6_9FIRM</name>
<gene>
    <name evidence="1" type="ORF">DWX20_04600</name>
</gene>
<accession>A0A412PEP6</accession>
<dbReference type="SUPFAM" id="SSF53474">
    <property type="entry name" value="alpha/beta-Hydrolases"/>
    <property type="match status" value="1"/>
</dbReference>
<organism evidence="1 2">
    <name type="scientific">Solobacterium moorei</name>
    <dbReference type="NCBI Taxonomy" id="102148"/>
    <lineage>
        <taxon>Bacteria</taxon>
        <taxon>Bacillati</taxon>
        <taxon>Bacillota</taxon>
        <taxon>Erysipelotrichia</taxon>
        <taxon>Erysipelotrichales</taxon>
        <taxon>Erysipelotrichaceae</taxon>
        <taxon>Solobacterium</taxon>
    </lineage>
</organism>
<dbReference type="InterPro" id="IPR029058">
    <property type="entry name" value="AB_hydrolase_fold"/>
</dbReference>
<dbReference type="EMBL" id="QRWX01000002">
    <property type="protein sequence ID" value="RGT56092.1"/>
    <property type="molecule type" value="Genomic_DNA"/>
</dbReference>
<dbReference type="InterPro" id="IPR024499">
    <property type="entry name" value="Mbeg1-like"/>
</dbReference>
<reference evidence="1 2" key="1">
    <citation type="submission" date="2018-08" db="EMBL/GenBank/DDBJ databases">
        <title>A genome reference for cultivated species of the human gut microbiota.</title>
        <authorList>
            <person name="Zou Y."/>
            <person name="Xue W."/>
            <person name="Luo G."/>
        </authorList>
    </citation>
    <scope>NUCLEOTIDE SEQUENCE [LARGE SCALE GENOMIC DNA]</scope>
    <source>
        <strain evidence="1 2">AF18-46</strain>
    </source>
</reference>
<evidence type="ECO:0000313" key="1">
    <source>
        <dbReference type="EMBL" id="RGT56092.1"/>
    </source>
</evidence>
<dbReference type="AlphaFoldDB" id="A0A412PEP6"/>
<proteinExistence type="predicted"/>
<dbReference type="Gene3D" id="3.40.50.1820">
    <property type="entry name" value="alpha/beta hydrolase"/>
    <property type="match status" value="1"/>
</dbReference>
<dbReference type="Pfam" id="PF11187">
    <property type="entry name" value="Mbeg1-like"/>
    <property type="match status" value="1"/>
</dbReference>
<protein>
    <submittedName>
        <fullName evidence="1">DUF2974 domain-containing protein</fullName>
    </submittedName>
</protein>
<sequence>MTTIYDYLDWRGDLSFTTEPFNEVDNTILSLLAYVHYDDIPNIETTFQPLHKVRDAFYKLHTREEIAEIETYNGVNARLLDKVCDTERFKDIKIGYYISYSDKDFVVQFSAVTFKLDDMIYISYRGTDNTFIGWKEDFYLSYTTGTNGQKAAVAYINQLFENETLPIHVGGHSKGGNLAIYAACHCMDSVRNHITKVWSNDGPGFQGEMLQSPAYQSIQEKITLIIPDSSIIGILMNNVEPKIIKSTVNNVQQHDALTWIVKRNHFEKAESLSANSVFLNKAVDKFLENLSDEEAKIAIDAIFAILESTDAESFAKLKEGGFDSLKDIITALQKLPPEKSSVILRLIGTMISDSGNILANDYMSKVQEQFNKVKDSFTKKDER</sequence>